<evidence type="ECO:0000313" key="3">
    <source>
        <dbReference type="Proteomes" id="UP000241462"/>
    </source>
</evidence>
<evidence type="ECO:0000256" key="1">
    <source>
        <dbReference type="SAM" id="SignalP"/>
    </source>
</evidence>
<dbReference type="EMBL" id="KZ678454">
    <property type="protein sequence ID" value="PSR83776.1"/>
    <property type="molecule type" value="Genomic_DNA"/>
</dbReference>
<name>A0A2T3A6K2_9PEZI</name>
<gene>
    <name evidence="2" type="ORF">BD289DRAFT_277571</name>
</gene>
<keyword evidence="3" id="KW-1185">Reference proteome</keyword>
<accession>A0A2T3A6K2</accession>
<protein>
    <submittedName>
        <fullName evidence="2">Uncharacterized protein</fullName>
    </submittedName>
</protein>
<dbReference type="Proteomes" id="UP000241462">
    <property type="component" value="Unassembled WGS sequence"/>
</dbReference>
<feature type="chain" id="PRO_5015580994" evidence="1">
    <location>
        <begin position="30"/>
        <end position="110"/>
    </location>
</feature>
<organism evidence="2 3">
    <name type="scientific">Coniella lustricola</name>
    <dbReference type="NCBI Taxonomy" id="2025994"/>
    <lineage>
        <taxon>Eukaryota</taxon>
        <taxon>Fungi</taxon>
        <taxon>Dikarya</taxon>
        <taxon>Ascomycota</taxon>
        <taxon>Pezizomycotina</taxon>
        <taxon>Sordariomycetes</taxon>
        <taxon>Sordariomycetidae</taxon>
        <taxon>Diaporthales</taxon>
        <taxon>Schizoparmaceae</taxon>
        <taxon>Coniella</taxon>
    </lineage>
</organism>
<feature type="signal peptide" evidence="1">
    <location>
        <begin position="1"/>
        <end position="29"/>
    </location>
</feature>
<keyword evidence="1" id="KW-0732">Signal</keyword>
<dbReference type="AlphaFoldDB" id="A0A2T3A6K2"/>
<sequence length="110" mass="11751">MNMMHSRCRLMLCTILLLLFAALIPISQSINQSVSQSINQSVSQSINQSINQSHLNVDTSKPGIDPSSVLGPTMTRVGVSVDQQGRLASVLRTSCAALSVQSLSALVLIK</sequence>
<dbReference type="InParanoid" id="A0A2T3A6K2"/>
<proteinExistence type="predicted"/>
<evidence type="ECO:0000313" key="2">
    <source>
        <dbReference type="EMBL" id="PSR83776.1"/>
    </source>
</evidence>
<reference evidence="2 3" key="1">
    <citation type="journal article" date="2018" name="Mycol. Prog.">
        <title>Coniella lustricola, a new species from submerged detritus.</title>
        <authorList>
            <person name="Raudabaugh D.B."/>
            <person name="Iturriaga T."/>
            <person name="Carver A."/>
            <person name="Mondo S."/>
            <person name="Pangilinan J."/>
            <person name="Lipzen A."/>
            <person name="He G."/>
            <person name="Amirebrahimi M."/>
            <person name="Grigoriev I.V."/>
            <person name="Miller A.N."/>
        </authorList>
    </citation>
    <scope>NUCLEOTIDE SEQUENCE [LARGE SCALE GENOMIC DNA]</scope>
    <source>
        <strain evidence="2 3">B22-T-1</strain>
    </source>
</reference>